<keyword evidence="6" id="KW-1185">Reference proteome</keyword>
<evidence type="ECO:0000313" key="5">
    <source>
        <dbReference type="EMBL" id="KAK8916997.1"/>
    </source>
</evidence>
<evidence type="ECO:0000256" key="4">
    <source>
        <dbReference type="SAM" id="SignalP"/>
    </source>
</evidence>
<dbReference type="Pfam" id="PF00450">
    <property type="entry name" value="Peptidase_S10"/>
    <property type="match status" value="2"/>
</dbReference>
<comment type="caution">
    <text evidence="5">The sequence shown here is derived from an EMBL/GenBank/DDBJ whole genome shotgun (WGS) entry which is preliminary data.</text>
</comment>
<keyword evidence="5" id="KW-0645">Protease</keyword>
<dbReference type="PRINTS" id="PR00724">
    <property type="entry name" value="CRBOXYPTASEC"/>
</dbReference>
<comment type="similarity">
    <text evidence="1">Belongs to the peptidase S10 family.</text>
</comment>
<dbReference type="GO" id="GO:0004185">
    <property type="term" value="F:serine-type carboxypeptidase activity"/>
    <property type="evidence" value="ECO:0007669"/>
    <property type="project" value="InterPro"/>
</dbReference>
<keyword evidence="2 4" id="KW-0732">Signal</keyword>
<dbReference type="SUPFAM" id="SSF53474">
    <property type="entry name" value="alpha/beta-Hydrolases"/>
    <property type="match status" value="1"/>
</dbReference>
<evidence type="ECO:0000313" key="6">
    <source>
        <dbReference type="Proteomes" id="UP001418222"/>
    </source>
</evidence>
<organism evidence="5 6">
    <name type="scientific">Platanthera zijinensis</name>
    <dbReference type="NCBI Taxonomy" id="2320716"/>
    <lineage>
        <taxon>Eukaryota</taxon>
        <taxon>Viridiplantae</taxon>
        <taxon>Streptophyta</taxon>
        <taxon>Embryophyta</taxon>
        <taxon>Tracheophyta</taxon>
        <taxon>Spermatophyta</taxon>
        <taxon>Magnoliopsida</taxon>
        <taxon>Liliopsida</taxon>
        <taxon>Asparagales</taxon>
        <taxon>Orchidaceae</taxon>
        <taxon>Orchidoideae</taxon>
        <taxon>Orchideae</taxon>
        <taxon>Orchidinae</taxon>
        <taxon>Platanthera</taxon>
    </lineage>
</organism>
<dbReference type="EMBL" id="JBBWWQ010000020">
    <property type="protein sequence ID" value="KAK8916997.1"/>
    <property type="molecule type" value="Genomic_DNA"/>
</dbReference>
<accession>A0AAP0FVF5</accession>
<evidence type="ECO:0000256" key="1">
    <source>
        <dbReference type="ARBA" id="ARBA00009431"/>
    </source>
</evidence>
<keyword evidence="5" id="KW-0121">Carboxypeptidase</keyword>
<protein>
    <submittedName>
        <fullName evidence="5">Serine carboxypeptidase-like 38</fullName>
    </submittedName>
</protein>
<feature type="signal peptide" evidence="4">
    <location>
        <begin position="1"/>
        <end position="19"/>
    </location>
</feature>
<evidence type="ECO:0000256" key="2">
    <source>
        <dbReference type="ARBA" id="ARBA00022729"/>
    </source>
</evidence>
<dbReference type="PANTHER" id="PTHR11802">
    <property type="entry name" value="SERINE PROTEASE FAMILY S10 SERINE CARBOXYPEPTIDASE"/>
    <property type="match status" value="1"/>
</dbReference>
<sequence length="433" mass="48409">MEAKSLLLTLFLVLAAASALPATTPGDIDEQALERDEDFIDELPNQPDSPGFRQYSGYVQVEPVYNRRYFYYFVEAEGGQPTSRPLILYIGTHEREIVGSPLLAAFQEVGPYTVDMDGQTLLSNPFSWNKLANLLFAEGPAGMGFSSSNNDQDVFRTFQFAFIAELYHFIAQWMKKFPEHKNNDVYIAGIGDIGAYGPALATYILYENSKPASTPINIRGIMMGNPGMDIDQEFLARIEAGYRMNTLSEELYREYKSVCTDVKTIDYMACWGPLGKAESVRFAIDNNNNYGKICPGVDPESVSINNFMSVVYSCYDQSVAGYINIPFVQATLHTERHSWGPTLWAPTAVLQEESVIPIEMTIKNMSFTVSSEWRPWFDRTAQVAGFTESYAEGLTYATVRGAGQKAMADQPERTFVMIKSFLANSSLPSSQYV</sequence>
<feature type="chain" id="PRO_5043039304" evidence="4">
    <location>
        <begin position="20"/>
        <end position="433"/>
    </location>
</feature>
<reference evidence="5 6" key="1">
    <citation type="journal article" date="2022" name="Nat. Plants">
        <title>Genomes of leafy and leafless Platanthera orchids illuminate the evolution of mycoheterotrophy.</title>
        <authorList>
            <person name="Li M.H."/>
            <person name="Liu K.W."/>
            <person name="Li Z."/>
            <person name="Lu H.C."/>
            <person name="Ye Q.L."/>
            <person name="Zhang D."/>
            <person name="Wang J.Y."/>
            <person name="Li Y.F."/>
            <person name="Zhong Z.M."/>
            <person name="Liu X."/>
            <person name="Yu X."/>
            <person name="Liu D.K."/>
            <person name="Tu X.D."/>
            <person name="Liu B."/>
            <person name="Hao Y."/>
            <person name="Liao X.Y."/>
            <person name="Jiang Y.T."/>
            <person name="Sun W.H."/>
            <person name="Chen J."/>
            <person name="Chen Y.Q."/>
            <person name="Ai Y."/>
            <person name="Zhai J.W."/>
            <person name="Wu S.S."/>
            <person name="Zhou Z."/>
            <person name="Hsiao Y.Y."/>
            <person name="Wu W.L."/>
            <person name="Chen Y.Y."/>
            <person name="Lin Y.F."/>
            <person name="Hsu J.L."/>
            <person name="Li C.Y."/>
            <person name="Wang Z.W."/>
            <person name="Zhao X."/>
            <person name="Zhong W.Y."/>
            <person name="Ma X.K."/>
            <person name="Ma L."/>
            <person name="Huang J."/>
            <person name="Chen G.Z."/>
            <person name="Huang M.Z."/>
            <person name="Huang L."/>
            <person name="Peng D.H."/>
            <person name="Luo Y.B."/>
            <person name="Zou S.Q."/>
            <person name="Chen S.P."/>
            <person name="Lan S."/>
            <person name="Tsai W.C."/>
            <person name="Van de Peer Y."/>
            <person name="Liu Z.J."/>
        </authorList>
    </citation>
    <scope>NUCLEOTIDE SEQUENCE [LARGE SCALE GENOMIC DNA]</scope>
    <source>
        <strain evidence="5">Lor287</strain>
    </source>
</reference>
<proteinExistence type="inferred from homology"/>
<dbReference type="InterPro" id="IPR029058">
    <property type="entry name" value="AB_hydrolase_fold"/>
</dbReference>
<dbReference type="Proteomes" id="UP001418222">
    <property type="component" value="Unassembled WGS sequence"/>
</dbReference>
<dbReference type="GO" id="GO:0006508">
    <property type="term" value="P:proteolysis"/>
    <property type="evidence" value="ECO:0007669"/>
    <property type="project" value="InterPro"/>
</dbReference>
<dbReference type="PANTHER" id="PTHR11802:SF132">
    <property type="entry name" value="SERINE CARBOXYPEPTIDASE-LIKE 36-RELATED"/>
    <property type="match status" value="1"/>
</dbReference>
<dbReference type="AlphaFoldDB" id="A0AAP0FVF5"/>
<keyword evidence="5" id="KW-0378">Hydrolase</keyword>
<dbReference type="Gene3D" id="3.40.50.1820">
    <property type="entry name" value="alpha/beta hydrolase"/>
    <property type="match status" value="1"/>
</dbReference>
<name>A0AAP0FVF5_9ASPA</name>
<gene>
    <name evidence="5" type="primary">SCPL38</name>
    <name evidence="5" type="ORF">KSP39_PZI022515</name>
</gene>
<dbReference type="Gene3D" id="3.40.50.12670">
    <property type="match status" value="1"/>
</dbReference>
<dbReference type="InterPro" id="IPR001563">
    <property type="entry name" value="Peptidase_S10"/>
</dbReference>
<dbReference type="GO" id="GO:0005773">
    <property type="term" value="C:vacuole"/>
    <property type="evidence" value="ECO:0007669"/>
    <property type="project" value="TreeGrafter"/>
</dbReference>
<evidence type="ECO:0000256" key="3">
    <source>
        <dbReference type="ARBA" id="ARBA00023180"/>
    </source>
</evidence>
<keyword evidence="3" id="KW-0325">Glycoprotein</keyword>